<keyword evidence="5 7" id="KW-1133">Transmembrane helix</keyword>
<evidence type="ECO:0000259" key="8">
    <source>
        <dbReference type="PROSITE" id="PS50850"/>
    </source>
</evidence>
<dbReference type="AlphaFoldDB" id="A0A022W0K3"/>
<evidence type="ECO:0000256" key="1">
    <source>
        <dbReference type="ARBA" id="ARBA00004141"/>
    </source>
</evidence>
<evidence type="ECO:0000256" key="5">
    <source>
        <dbReference type="ARBA" id="ARBA00022989"/>
    </source>
</evidence>
<reference evidence="9" key="1">
    <citation type="submission" date="2014-02" db="EMBL/GenBank/DDBJ databases">
        <title>The Genome Sequence of Trichophyton rubrum (morphotype fischeri) CBS 288.86.</title>
        <authorList>
            <consortium name="The Broad Institute Genomics Platform"/>
            <person name="Cuomo C.A."/>
            <person name="White T.C."/>
            <person name="Graser Y."/>
            <person name="Martinez-Rossi N."/>
            <person name="Heitman J."/>
            <person name="Young S.K."/>
            <person name="Zeng Q."/>
            <person name="Gargeya S."/>
            <person name="Abouelleil A."/>
            <person name="Alvarado L."/>
            <person name="Chapman S.B."/>
            <person name="Gainer-Dewar J."/>
            <person name="Goldberg J."/>
            <person name="Griggs A."/>
            <person name="Gujja S."/>
            <person name="Hansen M."/>
            <person name="Howarth C."/>
            <person name="Imamovic A."/>
            <person name="Larimer J."/>
            <person name="Martinez D."/>
            <person name="Murphy C."/>
            <person name="Pearson M.D."/>
            <person name="Persinoti G."/>
            <person name="Poon T."/>
            <person name="Priest M."/>
            <person name="Roberts A.D."/>
            <person name="Saif S."/>
            <person name="Shea T.D."/>
            <person name="Sykes S.N."/>
            <person name="Wortman J."/>
            <person name="Nusbaum C."/>
            <person name="Birren B."/>
        </authorList>
    </citation>
    <scope>NUCLEOTIDE SEQUENCE [LARGE SCALE GENOMIC DNA]</scope>
    <source>
        <strain evidence="9">CBS 288.86</strain>
    </source>
</reference>
<dbReference type="InterPro" id="IPR036259">
    <property type="entry name" value="MFS_trans_sf"/>
</dbReference>
<feature type="transmembrane region" description="Helical" evidence="7">
    <location>
        <begin position="171"/>
        <end position="191"/>
    </location>
</feature>
<evidence type="ECO:0000256" key="4">
    <source>
        <dbReference type="ARBA" id="ARBA00022692"/>
    </source>
</evidence>
<dbReference type="HOGENOM" id="CLU_001265_1_0_1"/>
<keyword evidence="4 7" id="KW-0812">Transmembrane</keyword>
<evidence type="ECO:0000256" key="6">
    <source>
        <dbReference type="ARBA" id="ARBA00023136"/>
    </source>
</evidence>
<comment type="subcellular location">
    <subcellularLocation>
        <location evidence="1">Membrane</location>
        <topology evidence="1">Multi-pass membrane protein</topology>
    </subcellularLocation>
</comment>
<keyword evidence="6 7" id="KW-0472">Membrane</keyword>
<dbReference type="Gene3D" id="1.20.1250.20">
    <property type="entry name" value="MFS general substrate transporter like domains"/>
    <property type="match status" value="2"/>
</dbReference>
<dbReference type="OrthoDB" id="5667at2759"/>
<dbReference type="Pfam" id="PF07690">
    <property type="entry name" value="MFS_1"/>
    <property type="match status" value="1"/>
</dbReference>
<dbReference type="PANTHER" id="PTHR11360:SF224">
    <property type="entry name" value="MAJOR FACILITATOR SUPERFAMILY (MFS) PROFILE DOMAIN-CONTAINING PROTEIN-RELATED"/>
    <property type="match status" value="1"/>
</dbReference>
<name>A0A022W0K3_TRIRU</name>
<comment type="similarity">
    <text evidence="2">Belongs to the major facilitator superfamily. Monocarboxylate porter (TC 2.A.1.13) family.</text>
</comment>
<dbReference type="GO" id="GO:0022857">
    <property type="term" value="F:transmembrane transporter activity"/>
    <property type="evidence" value="ECO:0007669"/>
    <property type="project" value="InterPro"/>
</dbReference>
<evidence type="ECO:0000256" key="2">
    <source>
        <dbReference type="ARBA" id="ARBA00006727"/>
    </source>
</evidence>
<keyword evidence="3" id="KW-0813">Transport</keyword>
<evidence type="ECO:0000256" key="3">
    <source>
        <dbReference type="ARBA" id="ARBA00022448"/>
    </source>
</evidence>
<dbReference type="SUPFAM" id="SSF103473">
    <property type="entry name" value="MFS general substrate transporter"/>
    <property type="match status" value="1"/>
</dbReference>
<feature type="transmembrane region" description="Helical" evidence="7">
    <location>
        <begin position="248"/>
        <end position="270"/>
    </location>
</feature>
<organism evidence="9">
    <name type="scientific">Trichophyton rubrum CBS 288.86</name>
    <dbReference type="NCBI Taxonomy" id="1215330"/>
    <lineage>
        <taxon>Eukaryota</taxon>
        <taxon>Fungi</taxon>
        <taxon>Dikarya</taxon>
        <taxon>Ascomycota</taxon>
        <taxon>Pezizomycotina</taxon>
        <taxon>Eurotiomycetes</taxon>
        <taxon>Eurotiomycetidae</taxon>
        <taxon>Onygenales</taxon>
        <taxon>Arthrodermataceae</taxon>
        <taxon>Trichophyton</taxon>
    </lineage>
</organism>
<feature type="transmembrane region" description="Helical" evidence="7">
    <location>
        <begin position="114"/>
        <end position="133"/>
    </location>
</feature>
<proteinExistence type="inferred from homology"/>
<feature type="transmembrane region" description="Helical" evidence="7">
    <location>
        <begin position="313"/>
        <end position="332"/>
    </location>
</feature>
<feature type="transmembrane region" description="Helical" evidence="7">
    <location>
        <begin position="44"/>
        <end position="68"/>
    </location>
</feature>
<dbReference type="Proteomes" id="UP000023758">
    <property type="component" value="Unassembled WGS sequence"/>
</dbReference>
<evidence type="ECO:0000313" key="9">
    <source>
        <dbReference type="EMBL" id="EZF51558.1"/>
    </source>
</evidence>
<feature type="transmembrane region" description="Helical" evidence="7">
    <location>
        <begin position="203"/>
        <end position="227"/>
    </location>
</feature>
<dbReference type="InterPro" id="IPR050327">
    <property type="entry name" value="Proton-linked_MCT"/>
</dbReference>
<dbReference type="PANTHER" id="PTHR11360">
    <property type="entry name" value="MONOCARBOXYLATE TRANSPORTER"/>
    <property type="match status" value="1"/>
</dbReference>
<feature type="transmembrane region" description="Helical" evidence="7">
    <location>
        <begin position="402"/>
        <end position="423"/>
    </location>
</feature>
<evidence type="ECO:0000256" key="7">
    <source>
        <dbReference type="SAM" id="Phobius"/>
    </source>
</evidence>
<sequence>MEESTATSDVGSLEKALDIEMSRENKGELPKDAIPSFPEGGFRAWLTVSGAAAALFVSFGWVNCIALFQANYEMNQLKGYPRSTISWITSMEFFFMMFMSPVAGSLFDRYGPRVPLLIGTVLHVLGLMMASISTKYYQFVLSQSVCSGIGASFIFNPAMAAPQTYFRERRGLIAGLTVAGSSLGGVIFPLMVQHLLPAVGFGWTMRICAFLILGLLIYADLTITSNFNHGPRPFKLSNYFLPLKELNFSIMWFSMFFLFWGMFIPFDYIVVSAIHYGMPQRLAYSLVPVLNGASFIGRTVPNYIGDRIGRFNVMIIVTLFSAILVLALWLPGRSTGGIFAFAALFGISSGAGIGLGLPLIAAVSPMKELGYRMGMIVSIASIATLTSPPIGGAIVARDSGSFTYPCVFSGVSFFVSLVGYTALRVRLGGSKLRAKI</sequence>
<feature type="transmembrane region" description="Helical" evidence="7">
    <location>
        <begin position="88"/>
        <end position="107"/>
    </location>
</feature>
<accession>A0A022W0K3</accession>
<feature type="domain" description="Major facilitator superfamily (MFS) profile" evidence="8">
    <location>
        <begin position="4"/>
        <end position="424"/>
    </location>
</feature>
<dbReference type="PROSITE" id="PS50850">
    <property type="entry name" value="MFS"/>
    <property type="match status" value="1"/>
</dbReference>
<dbReference type="InterPro" id="IPR020846">
    <property type="entry name" value="MFS_dom"/>
</dbReference>
<feature type="transmembrane region" description="Helical" evidence="7">
    <location>
        <begin position="338"/>
        <end position="363"/>
    </location>
</feature>
<feature type="transmembrane region" description="Helical" evidence="7">
    <location>
        <begin position="139"/>
        <end position="159"/>
    </location>
</feature>
<dbReference type="InterPro" id="IPR011701">
    <property type="entry name" value="MFS"/>
</dbReference>
<dbReference type="EMBL" id="KK207865">
    <property type="protein sequence ID" value="EZF51558.1"/>
    <property type="molecule type" value="Genomic_DNA"/>
</dbReference>
<protein>
    <recommendedName>
        <fullName evidence="8">Major facilitator superfamily (MFS) profile domain-containing protein</fullName>
    </recommendedName>
</protein>
<dbReference type="GO" id="GO:0016020">
    <property type="term" value="C:membrane"/>
    <property type="evidence" value="ECO:0007669"/>
    <property type="project" value="UniProtKB-SubCell"/>
</dbReference>
<gene>
    <name evidence="9" type="ORF">H103_05066</name>
</gene>
<feature type="transmembrane region" description="Helical" evidence="7">
    <location>
        <begin position="375"/>
        <end position="396"/>
    </location>
</feature>